<evidence type="ECO:0000313" key="2">
    <source>
        <dbReference type="Proteomes" id="UP000035648"/>
    </source>
</evidence>
<organism evidence="1 2">
    <name type="scientific">Berkelbacteria bacterium GW2011_GWE1_39_12</name>
    <dbReference type="NCBI Taxonomy" id="1618337"/>
    <lineage>
        <taxon>Bacteria</taxon>
        <taxon>Candidatus Berkelbacteria</taxon>
    </lineage>
</organism>
<dbReference type="Proteomes" id="UP000035648">
    <property type="component" value="Chromosome"/>
</dbReference>
<dbReference type="AlphaFoldDB" id="A0A0G4B403"/>
<name>A0A0G4B403_9BACT</name>
<dbReference type="EMBL" id="CP011213">
    <property type="protein sequence ID" value="AKM82158.1"/>
    <property type="molecule type" value="Genomic_DNA"/>
</dbReference>
<protein>
    <submittedName>
        <fullName evidence="1">Uncharacterized protein</fullName>
    </submittedName>
</protein>
<accession>A0A0G4B403</accession>
<evidence type="ECO:0000313" key="1">
    <source>
        <dbReference type="EMBL" id="AKM82158.1"/>
    </source>
</evidence>
<dbReference type="KEGG" id="bbgw:UT28_C0001G0349"/>
<sequence>MGKDEPIGLFMFEFSDDAVGPELAKLLKMPQDQQPYIMVYVPAERTQYEGIKADTRRSSVVREGRKITLATMYSEDSAGPTFCWYASGEKPCTGQTQPIITKFHRF</sequence>
<proteinExistence type="predicted"/>
<reference evidence="1 2" key="1">
    <citation type="journal article" date="2015" name="Nature">
        <title>rRNA introns, odd ribosomes, and small enigmatic genomes across a large radiation of phyla.</title>
        <authorList>
            <person name="Brown C.T."/>
            <person name="Hug L.A."/>
            <person name="Thomas B.C."/>
            <person name="Sharon I."/>
            <person name="Castelle C.J."/>
            <person name="Singh A."/>
            <person name="Wilkins M.J."/>
            <person name="Williams K.H."/>
            <person name="Banfield J.F."/>
        </authorList>
    </citation>
    <scope>NUCLEOTIDE SEQUENCE [LARGE SCALE GENOMIC DNA]</scope>
</reference>
<gene>
    <name evidence="1" type="ORF">UT28_C0001G0349</name>
</gene>